<evidence type="ECO:0000313" key="2">
    <source>
        <dbReference type="Proteomes" id="UP000278627"/>
    </source>
</evidence>
<dbReference type="EMBL" id="UZAD01000406">
    <property type="protein sequence ID" value="VDN83750.1"/>
    <property type="molecule type" value="Genomic_DNA"/>
</dbReference>
<gene>
    <name evidence="1" type="ORF">BPAG_LOCUS2564</name>
</gene>
<evidence type="ECO:0000313" key="3">
    <source>
        <dbReference type="WBParaSite" id="BPAG_0000259401-mRNA-1"/>
    </source>
</evidence>
<sequence length="232" mass="26516">MSSVSMLRYSCSFSVIAMPSLLGSRSGSTVMHQIPRQVKKVSVPIVPDITTQKYEMKNVIRQGTVTEDFYELEHSVMLQQRNGLLECGKYNKNTKSLTNHIPCTSTTTLMFPSSFCFGDDSYSVHSMLSKRKGLWCFLSCLFLHANDQEVKRQNDWRILFFQKSSYRNGISITAKNIKFLVRITHSLSCLKLLTNERSSKRSSSSALVITNLHYLPSSFRSIFSSRILLHLY</sequence>
<reference evidence="3" key="1">
    <citation type="submission" date="2017-02" db="UniProtKB">
        <authorList>
            <consortium name="WormBaseParasite"/>
        </authorList>
    </citation>
    <scope>IDENTIFICATION</scope>
</reference>
<evidence type="ECO:0000313" key="1">
    <source>
        <dbReference type="EMBL" id="VDN83750.1"/>
    </source>
</evidence>
<dbReference type="Proteomes" id="UP000278627">
    <property type="component" value="Unassembled WGS sequence"/>
</dbReference>
<protein>
    <submittedName>
        <fullName evidence="3">Secreted protein</fullName>
    </submittedName>
</protein>
<reference evidence="1 2" key="2">
    <citation type="submission" date="2018-11" db="EMBL/GenBank/DDBJ databases">
        <authorList>
            <consortium name="Pathogen Informatics"/>
        </authorList>
    </citation>
    <scope>NUCLEOTIDE SEQUENCE [LARGE SCALE GENOMIC DNA]</scope>
</reference>
<name>A0A0N4T314_BRUPA</name>
<keyword evidence="2" id="KW-1185">Reference proteome</keyword>
<proteinExistence type="predicted"/>
<accession>A0A0N4T314</accession>
<dbReference type="AlphaFoldDB" id="A0A0N4T314"/>
<organism evidence="3">
    <name type="scientific">Brugia pahangi</name>
    <name type="common">Filarial nematode worm</name>
    <dbReference type="NCBI Taxonomy" id="6280"/>
    <lineage>
        <taxon>Eukaryota</taxon>
        <taxon>Metazoa</taxon>
        <taxon>Ecdysozoa</taxon>
        <taxon>Nematoda</taxon>
        <taxon>Chromadorea</taxon>
        <taxon>Rhabditida</taxon>
        <taxon>Spirurina</taxon>
        <taxon>Spiruromorpha</taxon>
        <taxon>Filarioidea</taxon>
        <taxon>Onchocercidae</taxon>
        <taxon>Brugia</taxon>
    </lineage>
</organism>
<dbReference type="WBParaSite" id="BPAG_0000259401-mRNA-1">
    <property type="protein sequence ID" value="BPAG_0000259401-mRNA-1"/>
    <property type="gene ID" value="BPAG_0000259401"/>
</dbReference>